<evidence type="ECO:0000313" key="3">
    <source>
        <dbReference type="Proteomes" id="UP000006876"/>
    </source>
</evidence>
<sequence length="59" mass="6245">MKKTEQAGQQGTVDQRIRPLNAKETHQVSGGALGKKPGIIGRPAALGSSKSVTKANRYQ</sequence>
<evidence type="ECO:0000313" key="2">
    <source>
        <dbReference type="EMBL" id="ADP13792.1"/>
    </source>
</evidence>
<organism evidence="2 3">
    <name type="scientific">Achromobacter xylosoxidans (strain A8)</name>
    <dbReference type="NCBI Taxonomy" id="762376"/>
    <lineage>
        <taxon>Bacteria</taxon>
        <taxon>Pseudomonadati</taxon>
        <taxon>Pseudomonadota</taxon>
        <taxon>Betaproteobacteria</taxon>
        <taxon>Burkholderiales</taxon>
        <taxon>Alcaligenaceae</taxon>
        <taxon>Achromobacter</taxon>
    </lineage>
</organism>
<dbReference type="KEGG" id="axy:AXYL_00434"/>
<dbReference type="AlphaFoldDB" id="E3HUG9"/>
<dbReference type="OrthoDB" id="9924496at2"/>
<feature type="compositionally biased region" description="Polar residues" evidence="1">
    <location>
        <begin position="48"/>
        <end position="59"/>
    </location>
</feature>
<proteinExistence type="predicted"/>
<dbReference type="EMBL" id="CP002287">
    <property type="protein sequence ID" value="ADP13792.1"/>
    <property type="molecule type" value="Genomic_DNA"/>
</dbReference>
<dbReference type="RefSeq" id="WP_013391189.1">
    <property type="nucleotide sequence ID" value="NC_014640.1"/>
</dbReference>
<protein>
    <submittedName>
        <fullName evidence="2">Uncharacterized protein</fullName>
    </submittedName>
</protein>
<evidence type="ECO:0000256" key="1">
    <source>
        <dbReference type="SAM" id="MobiDB-lite"/>
    </source>
</evidence>
<dbReference type="Proteomes" id="UP000006876">
    <property type="component" value="Chromosome"/>
</dbReference>
<dbReference type="HOGENOM" id="CLU_2949569_0_0_4"/>
<name>E3HUG9_ACHXA</name>
<feature type="compositionally biased region" description="Polar residues" evidence="1">
    <location>
        <begin position="1"/>
        <end position="13"/>
    </location>
</feature>
<gene>
    <name evidence="2" type="ordered locus">AXYL_00434</name>
</gene>
<feature type="compositionally biased region" description="Basic and acidic residues" evidence="1">
    <location>
        <begin position="15"/>
        <end position="26"/>
    </location>
</feature>
<reference evidence="2 3" key="1">
    <citation type="journal article" date="2011" name="J. Bacteriol.">
        <title>Complete genome sequence of the haloaromatic acid-degrading bacterium Achromobacter xylosoxidans A8.</title>
        <authorList>
            <person name="Strnad H."/>
            <person name="Ridl J."/>
            <person name="Paces J."/>
            <person name="Kolar M."/>
            <person name="Vlcek C."/>
            <person name="Paces V."/>
        </authorList>
    </citation>
    <scope>NUCLEOTIDE SEQUENCE [LARGE SCALE GENOMIC DNA]</scope>
    <source>
        <strain evidence="2 3">A8</strain>
    </source>
</reference>
<feature type="region of interest" description="Disordered" evidence="1">
    <location>
        <begin position="1"/>
        <end position="59"/>
    </location>
</feature>
<accession>E3HUG9</accession>